<dbReference type="PRINTS" id="PR00412">
    <property type="entry name" value="EPOXHYDRLASE"/>
</dbReference>
<gene>
    <name evidence="3" type="ORF">R0137_05385</name>
</gene>
<evidence type="ECO:0000313" key="3">
    <source>
        <dbReference type="EMBL" id="WOJ98009.1"/>
    </source>
</evidence>
<dbReference type="PANTHER" id="PTHR43329">
    <property type="entry name" value="EPOXIDE HYDROLASE"/>
    <property type="match status" value="1"/>
</dbReference>
<dbReference type="Pfam" id="PF00561">
    <property type="entry name" value="Abhydrolase_1"/>
    <property type="match status" value="1"/>
</dbReference>
<feature type="domain" description="AB hydrolase-1" evidence="2">
    <location>
        <begin position="25"/>
        <end position="279"/>
    </location>
</feature>
<evidence type="ECO:0000256" key="1">
    <source>
        <dbReference type="ARBA" id="ARBA00022801"/>
    </source>
</evidence>
<keyword evidence="1 3" id="KW-0378">Hydrolase</keyword>
<sequence length="297" mass="33090">MTSQKQVKLSHGELEFSAIEQGEGPLVLLLHGFPDTLNTWCEQLEVLATAGYRAVAVATRGYEASSQPADGDFSSEALAGDVIAWIDQLGGQAAHLVGHDWGASIAYSAAMTAPERLLSLTTMSVPHAGRFLAEIHKFPKQMRLSWYILFFQVPGIAEYVLKRKNFAFLKWLWRTWSPGWEFSEQEFEQVAEAFRCSEVVESALGYYRGAVGLDSLPWRGSYDSEKPWPINVPTLGLTGKNEGCIAAEVFSAMMREDDFPKGLKVVQVPDAGHFPHRERPEFVNALILDWLAKHDLS</sequence>
<dbReference type="Proteomes" id="UP001626549">
    <property type="component" value="Chromosome"/>
</dbReference>
<dbReference type="Gene3D" id="3.40.50.1820">
    <property type="entry name" value="alpha/beta hydrolase"/>
    <property type="match status" value="1"/>
</dbReference>
<proteinExistence type="predicted"/>
<protein>
    <submittedName>
        <fullName evidence="3">Alpha/beta hydrolase</fullName>
    </submittedName>
</protein>
<dbReference type="SUPFAM" id="SSF53474">
    <property type="entry name" value="alpha/beta-Hydrolases"/>
    <property type="match status" value="1"/>
</dbReference>
<dbReference type="RefSeq" id="WP_407329154.1">
    <property type="nucleotide sequence ID" value="NZ_CP136865.1"/>
</dbReference>
<keyword evidence="4" id="KW-1185">Reference proteome</keyword>
<evidence type="ECO:0000259" key="2">
    <source>
        <dbReference type="Pfam" id="PF00561"/>
    </source>
</evidence>
<evidence type="ECO:0000313" key="4">
    <source>
        <dbReference type="Proteomes" id="UP001626549"/>
    </source>
</evidence>
<dbReference type="InterPro" id="IPR000639">
    <property type="entry name" value="Epox_hydrolase-like"/>
</dbReference>
<dbReference type="InterPro" id="IPR000073">
    <property type="entry name" value="AB_hydrolase_1"/>
</dbReference>
<reference evidence="3 4" key="1">
    <citation type="submission" date="2023-10" db="EMBL/GenBank/DDBJ databases">
        <title>Two novel species belonging to the OM43/NOR5 clade.</title>
        <authorList>
            <person name="Park M."/>
        </authorList>
    </citation>
    <scope>NUCLEOTIDE SEQUENCE [LARGE SCALE GENOMIC DNA]</scope>
    <source>
        <strain evidence="3 4">IMCC45268</strain>
    </source>
</reference>
<accession>A0ABZ0IGP5</accession>
<name>A0ABZ0IGP5_9GAMM</name>
<organism evidence="3 4">
    <name type="scientific">Congregibacter brevis</name>
    <dbReference type="NCBI Taxonomy" id="3081201"/>
    <lineage>
        <taxon>Bacteria</taxon>
        <taxon>Pseudomonadati</taxon>
        <taxon>Pseudomonadota</taxon>
        <taxon>Gammaproteobacteria</taxon>
        <taxon>Cellvibrionales</taxon>
        <taxon>Halieaceae</taxon>
        <taxon>Congregibacter</taxon>
    </lineage>
</organism>
<dbReference type="EMBL" id="CP136865">
    <property type="protein sequence ID" value="WOJ98009.1"/>
    <property type="molecule type" value="Genomic_DNA"/>
</dbReference>
<dbReference type="InterPro" id="IPR029058">
    <property type="entry name" value="AB_hydrolase_fold"/>
</dbReference>
<dbReference type="GO" id="GO:0016787">
    <property type="term" value="F:hydrolase activity"/>
    <property type="evidence" value="ECO:0007669"/>
    <property type="project" value="UniProtKB-KW"/>
</dbReference>